<evidence type="ECO:0000256" key="2">
    <source>
        <dbReference type="SAM" id="Phobius"/>
    </source>
</evidence>
<reference evidence="4 5" key="1">
    <citation type="submission" date="2019-02" db="EMBL/GenBank/DDBJ databases">
        <title>Deep-cultivation of Planctomycetes and their phenomic and genomic characterization uncovers novel biology.</title>
        <authorList>
            <person name="Wiegand S."/>
            <person name="Jogler M."/>
            <person name="Boedeker C."/>
            <person name="Pinto D."/>
            <person name="Vollmers J."/>
            <person name="Rivas-Marin E."/>
            <person name="Kohn T."/>
            <person name="Peeters S.H."/>
            <person name="Heuer A."/>
            <person name="Rast P."/>
            <person name="Oberbeckmann S."/>
            <person name="Bunk B."/>
            <person name="Jeske O."/>
            <person name="Meyerdierks A."/>
            <person name="Storesund J.E."/>
            <person name="Kallscheuer N."/>
            <person name="Luecker S."/>
            <person name="Lage O.M."/>
            <person name="Pohl T."/>
            <person name="Merkel B.J."/>
            <person name="Hornburger P."/>
            <person name="Mueller R.-W."/>
            <person name="Bruemmer F."/>
            <person name="Labrenz M."/>
            <person name="Spormann A.M."/>
            <person name="Op den Camp H."/>
            <person name="Overmann J."/>
            <person name="Amann R."/>
            <person name="Jetten M.S.M."/>
            <person name="Mascher T."/>
            <person name="Medema M.H."/>
            <person name="Devos D.P."/>
            <person name="Kaster A.-K."/>
            <person name="Ovreas L."/>
            <person name="Rohde M."/>
            <person name="Galperin M.Y."/>
            <person name="Jogler C."/>
        </authorList>
    </citation>
    <scope>NUCLEOTIDE SEQUENCE [LARGE SCALE GENOMIC DNA]</scope>
    <source>
        <strain evidence="4 5">Mal4</strain>
    </source>
</reference>
<organism evidence="4 5">
    <name type="scientific">Maioricimonas rarisocia</name>
    <dbReference type="NCBI Taxonomy" id="2528026"/>
    <lineage>
        <taxon>Bacteria</taxon>
        <taxon>Pseudomonadati</taxon>
        <taxon>Planctomycetota</taxon>
        <taxon>Planctomycetia</taxon>
        <taxon>Planctomycetales</taxon>
        <taxon>Planctomycetaceae</taxon>
        <taxon>Maioricimonas</taxon>
    </lineage>
</organism>
<name>A0A517Z2L7_9PLAN</name>
<evidence type="ECO:0000256" key="1">
    <source>
        <dbReference type="SAM" id="MobiDB-lite"/>
    </source>
</evidence>
<keyword evidence="2" id="KW-0812">Transmembrane</keyword>
<evidence type="ECO:0000313" key="5">
    <source>
        <dbReference type="Proteomes" id="UP000320496"/>
    </source>
</evidence>
<dbReference type="Proteomes" id="UP000320496">
    <property type="component" value="Chromosome"/>
</dbReference>
<dbReference type="InterPro" id="IPR011475">
    <property type="entry name" value="DUF1583"/>
</dbReference>
<dbReference type="KEGG" id="mri:Mal4_09770"/>
<feature type="transmembrane region" description="Helical" evidence="2">
    <location>
        <begin position="269"/>
        <end position="288"/>
    </location>
</feature>
<feature type="domain" description="DUF1583" evidence="3">
    <location>
        <begin position="38"/>
        <end position="244"/>
    </location>
</feature>
<dbReference type="OrthoDB" id="281175at2"/>
<evidence type="ECO:0000259" key="3">
    <source>
        <dbReference type="Pfam" id="PF07622"/>
    </source>
</evidence>
<protein>
    <recommendedName>
        <fullName evidence="3">DUF1583 domain-containing protein</fullName>
    </recommendedName>
</protein>
<keyword evidence="2" id="KW-0472">Membrane</keyword>
<feature type="compositionally biased region" description="Basic and acidic residues" evidence="1">
    <location>
        <begin position="240"/>
        <end position="249"/>
    </location>
</feature>
<dbReference type="Pfam" id="PF07622">
    <property type="entry name" value="DUF1583"/>
    <property type="match status" value="1"/>
</dbReference>
<keyword evidence="2" id="KW-1133">Transmembrane helix</keyword>
<dbReference type="RefSeq" id="WP_145367325.1">
    <property type="nucleotide sequence ID" value="NZ_CP036275.1"/>
</dbReference>
<sequence>MTASRVHPPVSLFICGLLVAGLALPRESRAADPDYAIEYNRDFSTEGFDNRALAPFGAGATSLLQQSEEGVEIAVPAGAETKSVGLTPRFVVRGDFEITLWYEIKAWDEPQKGSGVGPTLYVTTSGDPSAAAEIGHLHRPEGERMHTTFARAVVEGEQKKSARRFETETMQGQLRIRRTGSELDFEMREDWQDEPHRVLNSAEFSDGDIGLVRVGVKRSDTGARTEVRFKRLRIRADELPQLPSEERTSEPLYRPAYHPPPQTTNWTRLILLGGGIVAVLAVSGTLFWRRTR</sequence>
<keyword evidence="5" id="KW-1185">Reference proteome</keyword>
<evidence type="ECO:0000313" key="4">
    <source>
        <dbReference type="EMBL" id="QDU36689.1"/>
    </source>
</evidence>
<dbReference type="AlphaFoldDB" id="A0A517Z2L7"/>
<dbReference type="EMBL" id="CP036275">
    <property type="protein sequence ID" value="QDU36689.1"/>
    <property type="molecule type" value="Genomic_DNA"/>
</dbReference>
<gene>
    <name evidence="4" type="ORF">Mal4_09770</name>
</gene>
<proteinExistence type="predicted"/>
<accession>A0A517Z2L7</accession>
<feature type="region of interest" description="Disordered" evidence="1">
    <location>
        <begin position="240"/>
        <end position="259"/>
    </location>
</feature>